<dbReference type="InterPro" id="IPR019546">
    <property type="entry name" value="TAT_signal_bac_arc"/>
</dbReference>
<reference evidence="3" key="1">
    <citation type="journal article" date="2019" name="Int. J. Syst. Evol. Microbiol.">
        <title>The Global Catalogue of Microorganisms (GCM) 10K type strain sequencing project: providing services to taxonomists for standard genome sequencing and annotation.</title>
        <authorList>
            <consortium name="The Broad Institute Genomics Platform"/>
            <consortium name="The Broad Institute Genome Sequencing Center for Infectious Disease"/>
            <person name="Wu L."/>
            <person name="Ma J."/>
        </authorList>
    </citation>
    <scope>NUCLEOTIDE SEQUENCE [LARGE SCALE GENOMIC DNA]</scope>
    <source>
        <strain evidence="3">CCUG 61948</strain>
    </source>
</reference>
<dbReference type="Proteomes" id="UP001597012">
    <property type="component" value="Unassembled WGS sequence"/>
</dbReference>
<gene>
    <name evidence="2" type="ORF">ACFQZJ_17255</name>
</gene>
<dbReference type="Gene3D" id="3.30.1380.10">
    <property type="match status" value="1"/>
</dbReference>
<organism evidence="2 3">
    <name type="scientific">Maribacter chungangensis</name>
    <dbReference type="NCBI Taxonomy" id="1069117"/>
    <lineage>
        <taxon>Bacteria</taxon>
        <taxon>Pseudomonadati</taxon>
        <taxon>Bacteroidota</taxon>
        <taxon>Flavobacteriia</taxon>
        <taxon>Flavobacteriales</taxon>
        <taxon>Flavobacteriaceae</taxon>
        <taxon>Maribacter</taxon>
    </lineage>
</organism>
<dbReference type="PANTHER" id="PTHR34385:SF1">
    <property type="entry name" value="PEPTIDOGLYCAN L-ALANYL-D-GLUTAMATE ENDOPEPTIDASE CWLK"/>
    <property type="match status" value="1"/>
</dbReference>
<comment type="caution">
    <text evidence="2">The sequence shown here is derived from an EMBL/GenBank/DDBJ whole genome shotgun (WGS) entry which is preliminary data.</text>
</comment>
<keyword evidence="3" id="KW-1185">Reference proteome</keyword>
<dbReference type="InterPro" id="IPR003709">
    <property type="entry name" value="VanY-like_core_dom"/>
</dbReference>
<protein>
    <submittedName>
        <fullName evidence="2">M15 family metallopeptidase</fullName>
    </submittedName>
</protein>
<dbReference type="PANTHER" id="PTHR34385">
    <property type="entry name" value="D-ALANYL-D-ALANINE CARBOXYPEPTIDASE"/>
    <property type="match status" value="1"/>
</dbReference>
<name>A0ABW3B7C5_9FLAO</name>
<accession>A0ABW3B7C5</accession>
<evidence type="ECO:0000313" key="2">
    <source>
        <dbReference type="EMBL" id="MFD0799222.1"/>
    </source>
</evidence>
<dbReference type="RefSeq" id="WP_379936307.1">
    <property type="nucleotide sequence ID" value="NZ_JBHTHY010000022.1"/>
</dbReference>
<dbReference type="EMBL" id="JBHTHY010000022">
    <property type="protein sequence ID" value="MFD0799222.1"/>
    <property type="molecule type" value="Genomic_DNA"/>
</dbReference>
<evidence type="ECO:0000259" key="1">
    <source>
        <dbReference type="Pfam" id="PF02557"/>
    </source>
</evidence>
<dbReference type="CDD" id="cd14847">
    <property type="entry name" value="DD-carboxypeptidase_like"/>
    <property type="match status" value="1"/>
</dbReference>
<sequence length="244" mass="28137">MHRRSFIKKTGAAGIAMTVLPGITLSQEMEYSIIELMGKTDIELYGKGINLRKEAHDAFIAMKKAAYSDGIDLKIVSSFRSFQRQEVIFERKFMTYTEEDGMDPLAAIDKIIEYSTIPGTSRHHWGTDIDVIDGYPKTEGDVLVPEKFGAGAVFENFKAWMDENSETYDFHLVYTDDPKRRGFKYEPWHYSYAPISKPMLEAFRSKNIVQLLQLEEFYGAEHFTIGFLKNYIQNNILDINRNLL</sequence>
<proteinExistence type="predicted"/>
<dbReference type="NCBIfam" id="TIGR01409">
    <property type="entry name" value="TAT_signal_seq"/>
    <property type="match status" value="1"/>
</dbReference>
<dbReference type="InterPro" id="IPR009045">
    <property type="entry name" value="Zn_M74/Hedgehog-like"/>
</dbReference>
<evidence type="ECO:0000313" key="3">
    <source>
        <dbReference type="Proteomes" id="UP001597012"/>
    </source>
</evidence>
<dbReference type="InterPro" id="IPR052179">
    <property type="entry name" value="DD-CPase-like"/>
</dbReference>
<feature type="domain" description="D-alanyl-D-alanine carboxypeptidase-like core" evidence="1">
    <location>
        <begin position="49"/>
        <end position="194"/>
    </location>
</feature>
<dbReference type="SUPFAM" id="SSF55166">
    <property type="entry name" value="Hedgehog/DD-peptidase"/>
    <property type="match status" value="1"/>
</dbReference>
<dbReference type="Pfam" id="PF02557">
    <property type="entry name" value="VanY"/>
    <property type="match status" value="1"/>
</dbReference>